<dbReference type="Proteomes" id="UP000515369">
    <property type="component" value="Chromosome"/>
</dbReference>
<dbReference type="EMBL" id="CP059732">
    <property type="protein sequence ID" value="QMW04149.1"/>
    <property type="molecule type" value="Genomic_DNA"/>
</dbReference>
<dbReference type="Pfam" id="PF07593">
    <property type="entry name" value="UnbV_ASPIC"/>
    <property type="match status" value="1"/>
</dbReference>
<dbReference type="KEGG" id="sfol:H3H32_04110"/>
<dbReference type="SUPFAM" id="SSF69318">
    <property type="entry name" value="Integrin alpha N-terminal domain"/>
    <property type="match status" value="2"/>
</dbReference>
<evidence type="ECO:0000313" key="3">
    <source>
        <dbReference type="EMBL" id="QMW04149.1"/>
    </source>
</evidence>
<evidence type="ECO:0000256" key="1">
    <source>
        <dbReference type="ARBA" id="ARBA00022729"/>
    </source>
</evidence>
<accession>A0A7G5GZ57</accession>
<protein>
    <submittedName>
        <fullName evidence="3">CRTAC1 family protein</fullName>
    </submittedName>
</protein>
<keyword evidence="4" id="KW-1185">Reference proteome</keyword>
<feature type="domain" description="ASPIC/UnbV" evidence="2">
    <location>
        <begin position="429"/>
        <end position="495"/>
    </location>
</feature>
<dbReference type="InterPro" id="IPR011519">
    <property type="entry name" value="UnbV_ASPIC"/>
</dbReference>
<dbReference type="InterPro" id="IPR027039">
    <property type="entry name" value="Crtac1"/>
</dbReference>
<organism evidence="3 4">
    <name type="scientific">Spirosoma foliorum</name>
    <dbReference type="NCBI Taxonomy" id="2710596"/>
    <lineage>
        <taxon>Bacteria</taxon>
        <taxon>Pseudomonadati</taxon>
        <taxon>Bacteroidota</taxon>
        <taxon>Cytophagia</taxon>
        <taxon>Cytophagales</taxon>
        <taxon>Cytophagaceae</taxon>
        <taxon>Spirosoma</taxon>
    </lineage>
</organism>
<evidence type="ECO:0000313" key="4">
    <source>
        <dbReference type="Proteomes" id="UP000515369"/>
    </source>
</evidence>
<evidence type="ECO:0000259" key="2">
    <source>
        <dbReference type="Pfam" id="PF07593"/>
    </source>
</evidence>
<dbReference type="PANTHER" id="PTHR16026:SF0">
    <property type="entry name" value="CARTILAGE ACIDIC PROTEIN 1"/>
    <property type="match status" value="1"/>
</dbReference>
<dbReference type="InterPro" id="IPR013517">
    <property type="entry name" value="FG-GAP"/>
</dbReference>
<reference evidence="3 4" key="1">
    <citation type="submission" date="2020-07" db="EMBL/GenBank/DDBJ databases">
        <title>Spirosoma foliorum sp. nov., isolated from the leaves on the Nejang mountain Korea, Republic of.</title>
        <authorList>
            <person name="Ho H."/>
            <person name="Lee Y.-J."/>
            <person name="Nurcahyanto D.-A."/>
            <person name="Kim S.-G."/>
        </authorList>
    </citation>
    <scope>NUCLEOTIDE SEQUENCE [LARGE SCALE GENOMIC DNA]</scope>
    <source>
        <strain evidence="3 4">PL0136</strain>
    </source>
</reference>
<dbReference type="PANTHER" id="PTHR16026">
    <property type="entry name" value="CARTILAGE ACIDIC PROTEIN 1"/>
    <property type="match status" value="1"/>
</dbReference>
<dbReference type="AlphaFoldDB" id="A0A7G5GZ57"/>
<dbReference type="RefSeq" id="WP_182461405.1">
    <property type="nucleotide sequence ID" value="NZ_CP059732.1"/>
</dbReference>
<dbReference type="Gene3D" id="2.130.10.130">
    <property type="entry name" value="Integrin alpha, N-terminal"/>
    <property type="match status" value="1"/>
</dbReference>
<proteinExistence type="predicted"/>
<gene>
    <name evidence="3" type="ORF">H3H32_04110</name>
</gene>
<name>A0A7G5GZ57_9BACT</name>
<keyword evidence="1" id="KW-0732">Signal</keyword>
<dbReference type="InterPro" id="IPR028994">
    <property type="entry name" value="Integrin_alpha_N"/>
</dbReference>
<dbReference type="Pfam" id="PF13517">
    <property type="entry name" value="FG-GAP_3"/>
    <property type="match status" value="3"/>
</dbReference>
<sequence length="517" mass="56784">MRHPFFTLLFALLTVGIGQRAYGQISFTNANDKLSNRPFVGFLSKAVVDVNGDGLDDIIRVNSKTNELSILYPSPQGDFSSTLISKLKVQAISTTVGDVNKDGRNDILTGGFYDGITVLYNQGNSFSSDTLKSPTVWMQAANLVDINNDGWLDYFACHDKGLNQIWKNDRTGKFSPVTNWIDMRSVPTSDNSGNYGSVWSDIDNDGDLDLYLAKCSMLAMGPANAGDPRRINQLFINHTYDRISNLTINNSAKFSLDPTGWFTEEAAAHNVKISGQSWTADFADIDNDGDQDLLVTNHELPTMLLENDGTGHFTDITTQSGITGVVDPLQGIMRDFDNDGYVDVVLSGDMVGQVWRNNGDKTFTLQTNALGTIKTTSFAVGDLNHDGFLDVYTSHYPRADAEDDLWLNQPNGNHYVGITLQGIQSNTNGVGAKIVVYRSDGVRLVREVRAGESYGITNSYTQLIGLGPSASINRIEVQWPSGQRSLLQQPVADQYMVITEPICSLSRCIPLQVTLVR</sequence>